<dbReference type="eggNOG" id="ENOG5033Q93">
    <property type="taxonomic scope" value="Bacteria"/>
</dbReference>
<name>A0A069D6A0_9BACE</name>
<organism evidence="1 2">
    <name type="scientific">Bacteroides graminisolvens DSM 19988 = JCM 15093</name>
    <dbReference type="NCBI Taxonomy" id="1121097"/>
    <lineage>
        <taxon>Bacteria</taxon>
        <taxon>Pseudomonadati</taxon>
        <taxon>Bacteroidota</taxon>
        <taxon>Bacteroidia</taxon>
        <taxon>Bacteroidales</taxon>
        <taxon>Bacteroidaceae</taxon>
        <taxon>Bacteroides</taxon>
    </lineage>
</organism>
<dbReference type="EMBL" id="BAJS01000029">
    <property type="protein sequence ID" value="GAK37831.1"/>
    <property type="molecule type" value="Genomic_DNA"/>
</dbReference>
<dbReference type="Proteomes" id="UP000027601">
    <property type="component" value="Unassembled WGS sequence"/>
</dbReference>
<evidence type="ECO:0000313" key="2">
    <source>
        <dbReference type="Proteomes" id="UP000027601"/>
    </source>
</evidence>
<sequence>MKLKTVTSFTLKYREFPELLFGKSESGTVYFDATLYVLQKGDSQKHSPVDFIRKFTHWFESVKAAYEIPDNEVVITDEATGHVLIDESLALLFVAYIDPAFGVYMLERVSEMLLDGVALSDTRIMQMIRDRLTKETLSNLIEDL</sequence>
<evidence type="ECO:0000313" key="1">
    <source>
        <dbReference type="EMBL" id="GAK37831.1"/>
    </source>
</evidence>
<dbReference type="STRING" id="1121097.GCA_000428125_01475"/>
<reference evidence="1 2" key="1">
    <citation type="journal article" date="2015" name="Microbes Environ.">
        <title>Distribution and evolution of nitrogen fixation genes in the phylum bacteroidetes.</title>
        <authorList>
            <person name="Inoue J."/>
            <person name="Oshima K."/>
            <person name="Suda W."/>
            <person name="Sakamoto M."/>
            <person name="Iino T."/>
            <person name="Noda S."/>
            <person name="Hongoh Y."/>
            <person name="Hattori M."/>
            <person name="Ohkuma M."/>
        </authorList>
    </citation>
    <scope>NUCLEOTIDE SEQUENCE [LARGE SCALE GENOMIC DNA]</scope>
    <source>
        <strain evidence="1 2">JCM 15093</strain>
    </source>
</reference>
<protein>
    <submittedName>
        <fullName evidence="1">Uncharacterized protein</fullName>
    </submittedName>
</protein>
<accession>A0A069D6A0</accession>
<proteinExistence type="predicted"/>
<gene>
    <name evidence="1" type="ORF">JCM15093_3114</name>
</gene>
<dbReference type="OrthoDB" id="1037110at2"/>
<keyword evidence="2" id="KW-1185">Reference proteome</keyword>
<dbReference type="RefSeq" id="WP_024997412.1">
    <property type="nucleotide sequence ID" value="NZ_ATZI01000004.1"/>
</dbReference>
<comment type="caution">
    <text evidence="1">The sequence shown here is derived from an EMBL/GenBank/DDBJ whole genome shotgun (WGS) entry which is preliminary data.</text>
</comment>
<dbReference type="AlphaFoldDB" id="A0A069D6A0"/>